<dbReference type="EMBL" id="UINC01170062">
    <property type="protein sequence ID" value="SVD73915.1"/>
    <property type="molecule type" value="Genomic_DNA"/>
</dbReference>
<dbReference type="PRINTS" id="PR00081">
    <property type="entry name" value="GDHRDH"/>
</dbReference>
<dbReference type="Gene3D" id="3.40.50.720">
    <property type="entry name" value="NAD(P)-binding Rossmann-like Domain"/>
    <property type="match status" value="1"/>
</dbReference>
<feature type="non-terminal residue" evidence="3">
    <location>
        <position position="242"/>
    </location>
</feature>
<gene>
    <name evidence="3" type="ORF">METZ01_LOCUS426769</name>
</gene>
<protein>
    <recommendedName>
        <fullName evidence="4">SDR family oxidoreductase</fullName>
    </recommendedName>
</protein>
<dbReference type="AlphaFoldDB" id="A0A382XTC5"/>
<evidence type="ECO:0000256" key="2">
    <source>
        <dbReference type="ARBA" id="ARBA00023002"/>
    </source>
</evidence>
<accession>A0A382XTC5</accession>
<evidence type="ECO:0000313" key="3">
    <source>
        <dbReference type="EMBL" id="SVD73915.1"/>
    </source>
</evidence>
<dbReference type="GO" id="GO:0048038">
    <property type="term" value="F:quinone binding"/>
    <property type="evidence" value="ECO:0007669"/>
    <property type="project" value="TreeGrafter"/>
</dbReference>
<reference evidence="3" key="1">
    <citation type="submission" date="2018-05" db="EMBL/GenBank/DDBJ databases">
        <authorList>
            <person name="Lanie J.A."/>
            <person name="Ng W.-L."/>
            <person name="Kazmierczak K.M."/>
            <person name="Andrzejewski T.M."/>
            <person name="Davidsen T.M."/>
            <person name="Wayne K.J."/>
            <person name="Tettelin H."/>
            <person name="Glass J.I."/>
            <person name="Rusch D."/>
            <person name="Podicherti R."/>
            <person name="Tsui H.-C.T."/>
            <person name="Winkler M.E."/>
        </authorList>
    </citation>
    <scope>NUCLEOTIDE SEQUENCE</scope>
</reference>
<dbReference type="InterPro" id="IPR002347">
    <property type="entry name" value="SDR_fam"/>
</dbReference>
<dbReference type="GO" id="GO:0016616">
    <property type="term" value="F:oxidoreductase activity, acting on the CH-OH group of donors, NAD or NADP as acceptor"/>
    <property type="evidence" value="ECO:0007669"/>
    <property type="project" value="TreeGrafter"/>
</dbReference>
<dbReference type="PRINTS" id="PR00080">
    <property type="entry name" value="SDRFAMILY"/>
</dbReference>
<evidence type="ECO:0000256" key="1">
    <source>
        <dbReference type="ARBA" id="ARBA00006484"/>
    </source>
</evidence>
<organism evidence="3">
    <name type="scientific">marine metagenome</name>
    <dbReference type="NCBI Taxonomy" id="408172"/>
    <lineage>
        <taxon>unclassified sequences</taxon>
        <taxon>metagenomes</taxon>
        <taxon>ecological metagenomes</taxon>
    </lineage>
</organism>
<sequence>MPVLPEYDLTGKTAILSTSGGGEAPFLAQALAEAGASVFAVARTQALLDAVLASLPSGPSGAVMDASMPDSAKNVMEQFHRSHSKVDILVNDPRSMYAKPLEDIGADEWDAVQTRNAKAPFLLSQQVLPCMAKDKYGRVVNMISELAERGMINGSAFAASQAAVLALTRSLAVEWSRFNIRINAIGTGLVDTESQPIETQREELLVRYTPLRRKGNPGDIGPLLVYLCSEFCDYSTGQPVYV</sequence>
<evidence type="ECO:0008006" key="4">
    <source>
        <dbReference type="Google" id="ProtNLM"/>
    </source>
</evidence>
<dbReference type="SUPFAM" id="SSF51735">
    <property type="entry name" value="NAD(P)-binding Rossmann-fold domains"/>
    <property type="match status" value="1"/>
</dbReference>
<dbReference type="Pfam" id="PF13561">
    <property type="entry name" value="adh_short_C2"/>
    <property type="match status" value="1"/>
</dbReference>
<proteinExistence type="inferred from homology"/>
<dbReference type="CDD" id="cd05233">
    <property type="entry name" value="SDR_c"/>
    <property type="match status" value="1"/>
</dbReference>
<dbReference type="InterPro" id="IPR036291">
    <property type="entry name" value="NAD(P)-bd_dom_sf"/>
</dbReference>
<comment type="similarity">
    <text evidence="1">Belongs to the short-chain dehydrogenases/reductases (SDR) family.</text>
</comment>
<dbReference type="PANTHER" id="PTHR42760:SF133">
    <property type="entry name" value="3-OXOACYL-[ACYL-CARRIER-PROTEIN] REDUCTASE"/>
    <property type="match status" value="1"/>
</dbReference>
<dbReference type="PANTHER" id="PTHR42760">
    <property type="entry name" value="SHORT-CHAIN DEHYDROGENASES/REDUCTASES FAMILY MEMBER"/>
    <property type="match status" value="1"/>
</dbReference>
<name>A0A382XTC5_9ZZZZ</name>
<keyword evidence="2" id="KW-0560">Oxidoreductase</keyword>
<dbReference type="GO" id="GO:0006633">
    <property type="term" value="P:fatty acid biosynthetic process"/>
    <property type="evidence" value="ECO:0007669"/>
    <property type="project" value="TreeGrafter"/>
</dbReference>